<keyword evidence="13" id="KW-1185">Reference proteome</keyword>
<organism evidence="13 14">
    <name type="scientific">Clupea harengus</name>
    <name type="common">Atlantic herring</name>
    <dbReference type="NCBI Taxonomy" id="7950"/>
    <lineage>
        <taxon>Eukaryota</taxon>
        <taxon>Metazoa</taxon>
        <taxon>Chordata</taxon>
        <taxon>Craniata</taxon>
        <taxon>Vertebrata</taxon>
        <taxon>Euteleostomi</taxon>
        <taxon>Actinopterygii</taxon>
        <taxon>Neopterygii</taxon>
        <taxon>Teleostei</taxon>
        <taxon>Clupei</taxon>
        <taxon>Clupeiformes</taxon>
        <taxon>Clupeoidei</taxon>
        <taxon>Clupeidae</taxon>
        <taxon>Clupea</taxon>
    </lineage>
</organism>
<dbReference type="GO" id="GO:0003677">
    <property type="term" value="F:DNA binding"/>
    <property type="evidence" value="ECO:0007669"/>
    <property type="project" value="UniProtKB-KW"/>
</dbReference>
<keyword evidence="8" id="KW-0238">DNA-binding</keyword>
<accession>A0A6P3VUQ8</accession>
<dbReference type="PANTHER" id="PTHR10211:SF0">
    <property type="entry name" value="DEOXYRIBODIPYRIMIDINE PHOTO-LYASE"/>
    <property type="match status" value="1"/>
</dbReference>
<evidence type="ECO:0000313" key="13">
    <source>
        <dbReference type="Proteomes" id="UP000515152"/>
    </source>
</evidence>
<dbReference type="GeneID" id="105899208"/>
<dbReference type="AlphaFoldDB" id="A0A6P3VUQ8"/>
<dbReference type="GO" id="GO:0003904">
    <property type="term" value="F:deoxyribodipyrimidine photo-lyase activity"/>
    <property type="evidence" value="ECO:0007669"/>
    <property type="project" value="UniProtKB-EC"/>
</dbReference>
<dbReference type="Gene3D" id="1.10.579.10">
    <property type="entry name" value="DNA Cyclobutane Dipyrimidine Photolyase, subunit A, domain 3"/>
    <property type="match status" value="1"/>
</dbReference>
<keyword evidence="7" id="KW-0274">FAD</keyword>
<evidence type="ECO:0000313" key="15">
    <source>
        <dbReference type="RefSeq" id="XP_042558994.1"/>
    </source>
</evidence>
<evidence type="ECO:0000256" key="2">
    <source>
        <dbReference type="ARBA" id="ARBA00006409"/>
    </source>
</evidence>
<evidence type="ECO:0000256" key="6">
    <source>
        <dbReference type="ARBA" id="ARBA00022763"/>
    </source>
</evidence>
<dbReference type="OrthoDB" id="496749at2759"/>
<sequence>MRMYWAKKILEWTSSPEEALSIAIFLNDRYSLDGCDPNGYVGCMWSICGIHDMGWAERPVFGKIRYMNYDGCKRKFDVAQFERLYSKMGLCKGEEEAQEGEAL</sequence>
<dbReference type="SUPFAM" id="SSF48173">
    <property type="entry name" value="Cryptochrome/photolyase FAD-binding domain"/>
    <property type="match status" value="1"/>
</dbReference>
<evidence type="ECO:0000256" key="1">
    <source>
        <dbReference type="ARBA" id="ARBA00001974"/>
    </source>
</evidence>
<evidence type="ECO:0000256" key="8">
    <source>
        <dbReference type="ARBA" id="ARBA00023125"/>
    </source>
</evidence>
<dbReference type="InterPro" id="IPR036134">
    <property type="entry name" value="Crypto/Photolyase_FAD-like_sf"/>
</dbReference>
<dbReference type="InterPro" id="IPR032673">
    <property type="entry name" value="DNA_photolyase_2_CS"/>
</dbReference>
<gene>
    <name evidence="14" type="primary">LOC105899208</name>
    <name evidence="15" type="synonym">LOC122128649</name>
</gene>
<dbReference type="FunFam" id="1.10.579.10:FF:000002">
    <property type="entry name" value="Deoxyribodipyrimidine photolyase"/>
    <property type="match status" value="1"/>
</dbReference>
<dbReference type="GO" id="GO:0000719">
    <property type="term" value="P:photoreactive repair"/>
    <property type="evidence" value="ECO:0007669"/>
    <property type="project" value="TreeGrafter"/>
</dbReference>
<evidence type="ECO:0000256" key="10">
    <source>
        <dbReference type="ARBA" id="ARBA00023239"/>
    </source>
</evidence>
<dbReference type="EC" id="4.1.99.3" evidence="3"/>
<dbReference type="RefSeq" id="XP_012681811.2">
    <property type="nucleotide sequence ID" value="XM_012826357.3"/>
</dbReference>
<dbReference type="PROSITE" id="PS01084">
    <property type="entry name" value="DNA_PHOTOLYASES_2_2"/>
    <property type="match status" value="1"/>
</dbReference>
<evidence type="ECO:0000256" key="11">
    <source>
        <dbReference type="ARBA" id="ARBA00031671"/>
    </source>
</evidence>
<keyword evidence="10" id="KW-0456">Lyase</keyword>
<evidence type="ECO:0000256" key="4">
    <source>
        <dbReference type="ARBA" id="ARBA00014046"/>
    </source>
</evidence>
<evidence type="ECO:0000256" key="12">
    <source>
        <dbReference type="ARBA" id="ARBA00033999"/>
    </source>
</evidence>
<reference evidence="14 15" key="1">
    <citation type="submission" date="2025-04" db="UniProtKB">
        <authorList>
            <consortium name="RefSeq"/>
        </authorList>
    </citation>
    <scope>IDENTIFICATION</scope>
</reference>
<proteinExistence type="inferred from homology"/>
<dbReference type="Proteomes" id="UP000515152">
    <property type="component" value="Chromosome 22"/>
</dbReference>
<comment type="catalytic activity">
    <reaction evidence="12">
        <text>cyclobutadipyrimidine (in DNA) = 2 pyrimidine residues (in DNA).</text>
        <dbReference type="EC" id="4.1.99.3"/>
    </reaction>
</comment>
<evidence type="ECO:0000256" key="9">
    <source>
        <dbReference type="ARBA" id="ARBA00023204"/>
    </source>
</evidence>
<dbReference type="InterPro" id="IPR052219">
    <property type="entry name" value="Photolyase_Class-2"/>
</dbReference>
<comment type="similarity">
    <text evidence="2">Belongs to the DNA photolyase class-2 family.</text>
</comment>
<evidence type="ECO:0000313" key="14">
    <source>
        <dbReference type="RefSeq" id="XP_012681811.2"/>
    </source>
</evidence>
<dbReference type="KEGG" id="char:105899208"/>
<dbReference type="PANTHER" id="PTHR10211">
    <property type="entry name" value="DEOXYRIBODIPYRIMIDINE PHOTOLYASE"/>
    <property type="match status" value="1"/>
</dbReference>
<keyword evidence="9" id="KW-0234">DNA repair</keyword>
<evidence type="ECO:0000256" key="7">
    <source>
        <dbReference type="ARBA" id="ARBA00022827"/>
    </source>
</evidence>
<keyword evidence="6" id="KW-0227">DNA damage</keyword>
<name>A0A6P3VUQ8_CLUHA</name>
<dbReference type="RefSeq" id="XP_042558994.1">
    <property type="nucleotide sequence ID" value="XM_042703060.1"/>
</dbReference>
<evidence type="ECO:0000256" key="5">
    <source>
        <dbReference type="ARBA" id="ARBA00022630"/>
    </source>
</evidence>
<keyword evidence="5" id="KW-0285">Flavoprotein</keyword>
<comment type="cofactor">
    <cofactor evidence="1">
        <name>FAD</name>
        <dbReference type="ChEBI" id="CHEBI:57692"/>
    </cofactor>
</comment>
<evidence type="ECO:0000256" key="3">
    <source>
        <dbReference type="ARBA" id="ARBA00013149"/>
    </source>
</evidence>
<dbReference type="KEGG" id="char:122128649"/>
<protein>
    <recommendedName>
        <fullName evidence="4">Deoxyribodipyrimidine photo-lyase</fullName>
        <ecNumber evidence="3">4.1.99.3</ecNumber>
    </recommendedName>
    <alternativeName>
        <fullName evidence="11">DNA photolyase</fullName>
    </alternativeName>
</protein>